<proteinExistence type="predicted"/>
<dbReference type="InterPro" id="IPR036812">
    <property type="entry name" value="NAD(P)_OxRdtase_dom_sf"/>
</dbReference>
<keyword evidence="1" id="KW-0560">Oxidoreductase</keyword>
<dbReference type="VEuPathDB" id="FungiDB:PV09_03721"/>
<dbReference type="Proteomes" id="UP000053259">
    <property type="component" value="Unassembled WGS sequence"/>
</dbReference>
<evidence type="ECO:0000259" key="2">
    <source>
        <dbReference type="Pfam" id="PF00248"/>
    </source>
</evidence>
<dbReference type="AlphaFoldDB" id="A0A0D2AFB5"/>
<dbReference type="STRING" id="253628.A0A0D2AFB5"/>
<evidence type="ECO:0000313" key="4">
    <source>
        <dbReference type="Proteomes" id="UP000053259"/>
    </source>
</evidence>
<keyword evidence="4" id="KW-1185">Reference proteome</keyword>
<dbReference type="Pfam" id="PF00248">
    <property type="entry name" value="Aldo_ket_red"/>
    <property type="match status" value="1"/>
</dbReference>
<dbReference type="GO" id="GO:0016491">
    <property type="term" value="F:oxidoreductase activity"/>
    <property type="evidence" value="ECO:0007669"/>
    <property type="project" value="UniProtKB-KW"/>
</dbReference>
<evidence type="ECO:0000256" key="1">
    <source>
        <dbReference type="ARBA" id="ARBA00023002"/>
    </source>
</evidence>
<dbReference type="InterPro" id="IPR023210">
    <property type="entry name" value="NADP_OxRdtase_dom"/>
</dbReference>
<dbReference type="PANTHER" id="PTHR43364">
    <property type="entry name" value="NADH-SPECIFIC METHYLGLYOXAL REDUCTASE-RELATED"/>
    <property type="match status" value="1"/>
</dbReference>
<dbReference type="HOGENOM" id="CLU_023205_1_1_1"/>
<organism evidence="3 4">
    <name type="scientific">Verruconis gallopava</name>
    <dbReference type="NCBI Taxonomy" id="253628"/>
    <lineage>
        <taxon>Eukaryota</taxon>
        <taxon>Fungi</taxon>
        <taxon>Dikarya</taxon>
        <taxon>Ascomycota</taxon>
        <taxon>Pezizomycotina</taxon>
        <taxon>Dothideomycetes</taxon>
        <taxon>Pleosporomycetidae</taxon>
        <taxon>Venturiales</taxon>
        <taxon>Sympoventuriaceae</taxon>
        <taxon>Verruconis</taxon>
    </lineage>
</organism>
<dbReference type="SUPFAM" id="SSF51430">
    <property type="entry name" value="NAD(P)-linked oxidoreductase"/>
    <property type="match status" value="1"/>
</dbReference>
<protein>
    <recommendedName>
        <fullName evidence="2">NADP-dependent oxidoreductase domain-containing protein</fullName>
    </recommendedName>
</protein>
<dbReference type="GeneID" id="27311694"/>
<gene>
    <name evidence="3" type="ORF">PV09_03721</name>
</gene>
<feature type="domain" description="NADP-dependent oxidoreductase" evidence="2">
    <location>
        <begin position="27"/>
        <end position="306"/>
    </location>
</feature>
<accession>A0A0D2AFB5</accession>
<dbReference type="InParanoid" id="A0A0D2AFB5"/>
<dbReference type="OrthoDB" id="2310150at2759"/>
<dbReference type="InterPro" id="IPR050523">
    <property type="entry name" value="AKR_Detox_Biosynth"/>
</dbReference>
<name>A0A0D2AFB5_9PEZI</name>
<evidence type="ECO:0000313" key="3">
    <source>
        <dbReference type="EMBL" id="KIW05170.1"/>
    </source>
</evidence>
<dbReference type="CDD" id="cd19075">
    <property type="entry name" value="AKR_AKR7A1-5"/>
    <property type="match status" value="1"/>
</dbReference>
<dbReference type="PANTHER" id="PTHR43364:SF4">
    <property type="entry name" value="NAD(P)-LINKED OXIDOREDUCTASE SUPERFAMILY PROTEIN"/>
    <property type="match status" value="1"/>
</dbReference>
<reference evidence="3 4" key="1">
    <citation type="submission" date="2015-01" db="EMBL/GenBank/DDBJ databases">
        <title>The Genome Sequence of Ochroconis gallopava CBS43764.</title>
        <authorList>
            <consortium name="The Broad Institute Genomics Platform"/>
            <person name="Cuomo C."/>
            <person name="de Hoog S."/>
            <person name="Gorbushina A."/>
            <person name="Stielow B."/>
            <person name="Teixiera M."/>
            <person name="Abouelleil A."/>
            <person name="Chapman S.B."/>
            <person name="Priest M."/>
            <person name="Young S.K."/>
            <person name="Wortman J."/>
            <person name="Nusbaum C."/>
            <person name="Birren B."/>
        </authorList>
    </citation>
    <scope>NUCLEOTIDE SEQUENCE [LARGE SCALE GENOMIC DNA]</scope>
    <source>
        <strain evidence="3 4">CBS 43764</strain>
    </source>
</reference>
<sequence>MLKASASKMVKISVGMMGSSVAAGSPSLATPAQVSAFLDVVRSHGVRELDTARVYNDGKSEELLGEVQAHKDFLIATKAPAFTPGSLEYDNIILNCEKSLRALRVNTIDLYYLHGPDPRTGFEEQCRAINSLHEQKKIDRWGISNLTPTQVQEVYSICEKNKYPLPTAYQGGYNPINRHQSESNLLPLLKRLNMTFYAYSPLAGGLLAKPTEEIVTPKKGTRFDSMRVFGNMYLNEENIAVLRMLQNACTAAGISLLEATMRWFMHHSPLGENDVVILGASSDSQIAESLRACKKGPLPETLFVAFEEMKNKSKVGDPFRSSKDTS</sequence>
<dbReference type="Gene3D" id="3.20.20.100">
    <property type="entry name" value="NADP-dependent oxidoreductase domain"/>
    <property type="match status" value="1"/>
</dbReference>
<dbReference type="EMBL" id="KN847538">
    <property type="protein sequence ID" value="KIW05170.1"/>
    <property type="molecule type" value="Genomic_DNA"/>
</dbReference>
<dbReference type="RefSeq" id="XP_016215039.1">
    <property type="nucleotide sequence ID" value="XM_016356950.1"/>
</dbReference>